<reference evidence="3" key="1">
    <citation type="submission" date="2010-08" db="EMBL/GenBank/DDBJ databases">
        <authorList>
            <consortium name="Caenorhabditis japonica Sequencing Consortium"/>
            <person name="Wilson R.K."/>
        </authorList>
    </citation>
    <scope>NUCLEOTIDE SEQUENCE [LARGE SCALE GENOMIC DNA]</scope>
    <source>
        <strain evidence="3">DF5081</strain>
    </source>
</reference>
<feature type="region of interest" description="Disordered" evidence="1">
    <location>
        <begin position="1"/>
        <end position="149"/>
    </location>
</feature>
<evidence type="ECO:0000313" key="2">
    <source>
        <dbReference type="EnsemblMetazoa" id="CJA03422.1"/>
    </source>
</evidence>
<evidence type="ECO:0000313" key="3">
    <source>
        <dbReference type="Proteomes" id="UP000005237"/>
    </source>
</evidence>
<accession>A0A8R1HLU0</accession>
<feature type="compositionally biased region" description="Basic and acidic residues" evidence="1">
    <location>
        <begin position="39"/>
        <end position="57"/>
    </location>
</feature>
<evidence type="ECO:0000256" key="1">
    <source>
        <dbReference type="SAM" id="MobiDB-lite"/>
    </source>
</evidence>
<feature type="compositionally biased region" description="Basic and acidic residues" evidence="1">
    <location>
        <begin position="73"/>
        <end position="98"/>
    </location>
</feature>
<keyword evidence="3" id="KW-1185">Reference proteome</keyword>
<dbReference type="EnsemblMetazoa" id="CJA03422.1">
    <property type="protein sequence ID" value="CJA03422.1"/>
    <property type="gene ID" value="WBGene00122626"/>
</dbReference>
<dbReference type="AlphaFoldDB" id="A0A8R1HLU0"/>
<dbReference type="Proteomes" id="UP000005237">
    <property type="component" value="Unassembled WGS sequence"/>
</dbReference>
<sequence>MAAAVVAQRKGYDNVELSMSEDDTTREKKKEKKVKKERKMSSTESKSKSKEEDEKKKSTTIPTVSYQNNNNHSSEEKKEENKKEDVPKSNEEIRKEVSVKVGPPVPEPASTAVPASDSSQMKSKLVLAKNPAAKGRGDKPKSTGCCSIL</sequence>
<dbReference type="OMA" id="MQRKGYD"/>
<organism evidence="2 3">
    <name type="scientific">Caenorhabditis japonica</name>
    <dbReference type="NCBI Taxonomy" id="281687"/>
    <lineage>
        <taxon>Eukaryota</taxon>
        <taxon>Metazoa</taxon>
        <taxon>Ecdysozoa</taxon>
        <taxon>Nematoda</taxon>
        <taxon>Chromadorea</taxon>
        <taxon>Rhabditida</taxon>
        <taxon>Rhabditina</taxon>
        <taxon>Rhabditomorpha</taxon>
        <taxon>Rhabditoidea</taxon>
        <taxon>Rhabditidae</taxon>
        <taxon>Peloderinae</taxon>
        <taxon>Caenorhabditis</taxon>
    </lineage>
</organism>
<proteinExistence type="predicted"/>
<protein>
    <submittedName>
        <fullName evidence="2">Uncharacterized protein</fullName>
    </submittedName>
</protein>
<feature type="compositionally biased region" description="Basic residues" evidence="1">
    <location>
        <begin position="29"/>
        <end position="38"/>
    </location>
</feature>
<name>A0A8R1HLU0_CAEJA</name>
<reference evidence="2" key="2">
    <citation type="submission" date="2022-06" db="UniProtKB">
        <authorList>
            <consortium name="EnsemblMetazoa"/>
        </authorList>
    </citation>
    <scope>IDENTIFICATION</scope>
    <source>
        <strain evidence="2">DF5081</strain>
    </source>
</reference>